<evidence type="ECO:0000256" key="1">
    <source>
        <dbReference type="SAM" id="MobiDB-lite"/>
    </source>
</evidence>
<dbReference type="AlphaFoldDB" id="A0A366M4M4"/>
<dbReference type="Pfam" id="PF04149">
    <property type="entry name" value="DUF397"/>
    <property type="match status" value="1"/>
</dbReference>
<feature type="region of interest" description="Disordered" evidence="1">
    <location>
        <begin position="1"/>
        <end position="79"/>
    </location>
</feature>
<evidence type="ECO:0000313" key="4">
    <source>
        <dbReference type="Proteomes" id="UP000253303"/>
    </source>
</evidence>
<accession>A0A366M4M4</accession>
<reference evidence="3 4" key="1">
    <citation type="submission" date="2018-06" db="EMBL/GenBank/DDBJ databases">
        <title>Sphaerisporangium craniellae sp. nov., isolated from a marine sponge in the South China Sea.</title>
        <authorList>
            <person name="Li L."/>
        </authorList>
    </citation>
    <scope>NUCLEOTIDE SEQUENCE [LARGE SCALE GENOMIC DNA]</scope>
    <source>
        <strain evidence="3 4">LHW63015</strain>
    </source>
</reference>
<comment type="caution">
    <text evidence="3">The sequence shown here is derived from an EMBL/GenBank/DDBJ whole genome shotgun (WGS) entry which is preliminary data.</text>
</comment>
<evidence type="ECO:0000313" key="3">
    <source>
        <dbReference type="EMBL" id="RBQ21131.1"/>
    </source>
</evidence>
<sequence>MERKVCHATGLPCPMSGRHRQPLPSPSSGHLFDCRSRQPPPSKGAFGTPYLCDPPRAPTSPLRTLSHHHPLQKKTPVGGGMIALRDTKNRADGMLTFRADEWPAFLTGVKHGAFGTLYLLRPSPCCLPAVAPPELFSPHGRLALNAGCPR</sequence>
<protein>
    <recommendedName>
        <fullName evidence="2">DUF397 domain-containing protein</fullName>
    </recommendedName>
</protein>
<proteinExistence type="predicted"/>
<dbReference type="InterPro" id="IPR007278">
    <property type="entry name" value="DUF397"/>
</dbReference>
<organism evidence="3 4">
    <name type="scientific">Spongiactinospora rosea</name>
    <dbReference type="NCBI Taxonomy" id="2248750"/>
    <lineage>
        <taxon>Bacteria</taxon>
        <taxon>Bacillati</taxon>
        <taxon>Actinomycetota</taxon>
        <taxon>Actinomycetes</taxon>
        <taxon>Streptosporangiales</taxon>
        <taxon>Streptosporangiaceae</taxon>
        <taxon>Spongiactinospora</taxon>
    </lineage>
</organism>
<gene>
    <name evidence="3" type="ORF">DP939_06655</name>
</gene>
<keyword evidence="4" id="KW-1185">Reference proteome</keyword>
<name>A0A366M4M4_9ACTN</name>
<dbReference type="EMBL" id="QMEY01000002">
    <property type="protein sequence ID" value="RBQ21131.1"/>
    <property type="molecule type" value="Genomic_DNA"/>
</dbReference>
<dbReference type="Proteomes" id="UP000253303">
    <property type="component" value="Unassembled WGS sequence"/>
</dbReference>
<feature type="domain" description="DUF397" evidence="2">
    <location>
        <begin position="79"/>
        <end position="110"/>
    </location>
</feature>
<evidence type="ECO:0000259" key="2">
    <source>
        <dbReference type="Pfam" id="PF04149"/>
    </source>
</evidence>